<name>A0A660HNB5_ZIZJU</name>
<dbReference type="Proteomes" id="UP000272462">
    <property type="component" value="Chromosome"/>
</dbReference>
<dbReference type="CDD" id="cd03135">
    <property type="entry name" value="GATase1_DJ-1"/>
    <property type="match status" value="1"/>
</dbReference>
<dbReference type="Gene3D" id="3.40.50.880">
    <property type="match status" value="1"/>
</dbReference>
<dbReference type="SUPFAM" id="SSF52317">
    <property type="entry name" value="Class I glutamine amidotransferase-like"/>
    <property type="match status" value="1"/>
</dbReference>
<dbReference type="PANTHER" id="PTHR48094:SF12">
    <property type="entry name" value="PARKINSON DISEASE PROTEIN 7 HOMOLOG"/>
    <property type="match status" value="1"/>
</dbReference>
<reference evidence="2 3" key="1">
    <citation type="journal article" date="2018" name="BMC Genomics">
        <title>Comparative genome analysis of jujube witches'-broom Phytoplasma, an obligate pathogen that causes jujube witches'-broom disease.</title>
        <authorList>
            <person name="Wang J."/>
            <person name="Song L."/>
            <person name="Jiao Q."/>
            <person name="Yang S."/>
            <person name="Gao R."/>
            <person name="Lu X."/>
            <person name="Zhou G."/>
        </authorList>
    </citation>
    <scope>NUCLEOTIDE SEQUENCE [LARGE SCALE GENOMIC DNA]</scope>
    <source>
        <strain evidence="2">Jwb-nky</strain>
    </source>
</reference>
<organism evidence="2 3">
    <name type="scientific">Ziziphus jujuba witches'-broom phytoplasma</name>
    <dbReference type="NCBI Taxonomy" id="135727"/>
    <lineage>
        <taxon>Bacteria</taxon>
        <taxon>Bacillati</taxon>
        <taxon>Mycoplasmatota</taxon>
        <taxon>Mollicutes</taxon>
        <taxon>Acholeplasmatales</taxon>
        <taxon>Acholeplasmataceae</taxon>
        <taxon>Candidatus Phytoplasma</taxon>
        <taxon>16SrV (Elm yellows group)</taxon>
    </lineage>
</organism>
<sequence>MKKGLLFLSNGFEDCEALATRAFLKKNYLDIITFTSNTDLEVVSSQKLIVKSDLHIDEVQLSEYDFLIIPGGPYVKKMLEENGEILNKIFQIIKHFVENKKIIGAICAAPSFLGKLNLLENHNFTCYPGYEKYIKGNHCPNEKAVTSDIFVTSRSSETVLDFVKHLLNKIKK</sequence>
<gene>
    <name evidence="2" type="ORF">CWO85_03520</name>
</gene>
<dbReference type="InterPro" id="IPR050325">
    <property type="entry name" value="Prot/Nucl_acid_deglycase"/>
</dbReference>
<proteinExistence type="predicted"/>
<dbReference type="GO" id="GO:0005737">
    <property type="term" value="C:cytoplasm"/>
    <property type="evidence" value="ECO:0007669"/>
    <property type="project" value="TreeGrafter"/>
</dbReference>
<evidence type="ECO:0000313" key="3">
    <source>
        <dbReference type="Proteomes" id="UP000272462"/>
    </source>
</evidence>
<keyword evidence="3" id="KW-1185">Reference proteome</keyword>
<dbReference type="KEGG" id="pzi:CWO85_03520"/>
<accession>A0A660HNB5</accession>
<feature type="domain" description="DJ-1/PfpI" evidence="1">
    <location>
        <begin position="3"/>
        <end position="168"/>
    </location>
</feature>
<evidence type="ECO:0000313" key="2">
    <source>
        <dbReference type="EMBL" id="AYJ01540.1"/>
    </source>
</evidence>
<dbReference type="AlphaFoldDB" id="A0A660HNB5"/>
<dbReference type="EMBL" id="CP025121">
    <property type="protein sequence ID" value="AYJ01540.1"/>
    <property type="molecule type" value="Genomic_DNA"/>
</dbReference>
<dbReference type="InterPro" id="IPR002818">
    <property type="entry name" value="DJ-1/PfpI"/>
</dbReference>
<dbReference type="Pfam" id="PF01965">
    <property type="entry name" value="DJ-1_PfpI"/>
    <property type="match status" value="1"/>
</dbReference>
<dbReference type="InterPro" id="IPR029062">
    <property type="entry name" value="Class_I_gatase-like"/>
</dbReference>
<dbReference type="PANTHER" id="PTHR48094">
    <property type="entry name" value="PROTEIN/NUCLEIC ACID DEGLYCASE DJ-1-RELATED"/>
    <property type="match status" value="1"/>
</dbReference>
<evidence type="ECO:0000259" key="1">
    <source>
        <dbReference type="Pfam" id="PF01965"/>
    </source>
</evidence>
<dbReference type="RefSeq" id="WP_121464229.1">
    <property type="nucleotide sequence ID" value="NZ_CP025121.1"/>
</dbReference>
<protein>
    <submittedName>
        <fullName evidence="2">DJ-1 family protein</fullName>
    </submittedName>
</protein>
<dbReference type="OrthoDB" id="9800516at2"/>